<protein>
    <submittedName>
        <fullName evidence="4">Merozoite TRAP-like protein, putative</fullName>
    </submittedName>
</protein>
<dbReference type="Proteomes" id="UP000219860">
    <property type="component" value="Chromosome 5"/>
</dbReference>
<evidence type="ECO:0000313" key="4">
    <source>
        <dbReference type="EMBL" id="SCL92972.1"/>
    </source>
</evidence>
<dbReference type="EMBL" id="LT608253">
    <property type="protein sequence ID" value="SCM15763.1"/>
    <property type="molecule type" value="Genomic_DNA"/>
</dbReference>
<feature type="compositionally biased region" description="Polar residues" evidence="1">
    <location>
        <begin position="491"/>
        <end position="504"/>
    </location>
</feature>
<dbReference type="OrthoDB" id="383129at2759"/>
<feature type="transmembrane region" description="Helical" evidence="2">
    <location>
        <begin position="572"/>
        <end position="594"/>
    </location>
</feature>
<accession>A0A1C6WTV6</accession>
<dbReference type="EMBL" id="LT614631">
    <property type="protein sequence ID" value="SCN23002.1"/>
    <property type="molecule type" value="Genomic_DNA"/>
</dbReference>
<evidence type="ECO:0000313" key="7">
    <source>
        <dbReference type="Proteomes" id="UP000219860"/>
    </source>
</evidence>
<evidence type="ECO:0000313" key="9">
    <source>
        <dbReference type="Proteomes" id="UP000516480"/>
    </source>
</evidence>
<evidence type="ECO:0000313" key="8">
    <source>
        <dbReference type="Proteomes" id="UP000220214"/>
    </source>
</evidence>
<evidence type="ECO:0000313" key="5">
    <source>
        <dbReference type="EMBL" id="SCM15763.1"/>
    </source>
</evidence>
<feature type="compositionally biased region" description="Polar residues" evidence="1">
    <location>
        <begin position="518"/>
        <end position="534"/>
    </location>
</feature>
<keyword evidence="2" id="KW-1133">Transmembrane helix</keyword>
<feature type="compositionally biased region" description="Low complexity" evidence="1">
    <location>
        <begin position="158"/>
        <end position="213"/>
    </location>
</feature>
<feature type="compositionally biased region" description="Low complexity" evidence="1">
    <location>
        <begin position="300"/>
        <end position="313"/>
    </location>
</feature>
<dbReference type="VEuPathDB" id="PlasmoDB:PBANKA_0512800"/>
<name>A0A1C6WTV6_PLABE</name>
<evidence type="ECO:0000256" key="1">
    <source>
        <dbReference type="SAM" id="MobiDB-lite"/>
    </source>
</evidence>
<sequence length="628" mass="67912">MKTHITTYLYIYIIFLILKIKYNSANETCDNWGPWGPCSNQITTRTCLTNTSLIEKENCSQCKEWSEWLECKDGKRSRHIINCPFIIETQDCITDINGEIVYKNKRVIFDNPDSENKQGKYNSNESTIKPHFLQSQDNSQPVLIQASEQKAPNNQEGGTVSVSTPSSPDTSTDTSTGSSNVAASSQSVGSSQSVASSQAVDSSQGVSQVGKGVDNSQNPKQEGEGSEKANTESQEKSPIAPAEGQKVEGQKAEGKIEETVEGKVEEASPKSATDKGVSGDGVNETDASRADASGANASGTVASEAVASETVASGTVASGEVVAKEGTSDDNAAGVSKEKDSKVENGGSEEPSKQNLPEGVLQVNPPVKQPPEASRNGEAANNLVDTGNDDSTMRSSINQIASKINNNEMPSPNLAMGNTGINNMDDRNSNLNSMGIYNCHNSSMNPHRGESLSRSSKFSGLRSGNINKNISIYSTPSNCYGPEGSYKDVNHMNNPNNIYGNSHRSNLRNDSSDENPFEYNNENNRYDSYSTNEPPESHESFESNGYEEEDYHNRGSRSQYNNSRGYDHFNKLYVASGMGLVIILSGAIASYALYNEKNKQSGESIFNSGFADIPASKMIHEDEFWGTE</sequence>
<feature type="compositionally biased region" description="Basic and acidic residues" evidence="1">
    <location>
        <begin position="245"/>
        <end position="268"/>
    </location>
</feature>
<keyword evidence="4" id="KW-0477">Merozoite</keyword>
<feature type="chain" id="PRO_5014058234" evidence="3">
    <location>
        <begin position="26"/>
        <end position="628"/>
    </location>
</feature>
<feature type="region of interest" description="Disordered" evidence="1">
    <location>
        <begin position="484"/>
        <end position="559"/>
    </location>
</feature>
<feature type="signal peptide" evidence="3">
    <location>
        <begin position="1"/>
        <end position="25"/>
    </location>
</feature>
<keyword evidence="2" id="KW-0472">Membrane</keyword>
<evidence type="ECO:0000256" key="3">
    <source>
        <dbReference type="SAM" id="SignalP"/>
    </source>
</evidence>
<gene>
    <name evidence="4" type="primary">MTRAP</name>
    <name evidence="6" type="ORF">PBNK65E_000078500</name>
    <name evidence="4" type="ORF">PBNK65NY_000078100</name>
    <name evidence="5" type="ORF">PBSP11A_000078200</name>
</gene>
<keyword evidence="3" id="KW-0732">Signal</keyword>
<feature type="compositionally biased region" description="Polar residues" evidence="1">
    <location>
        <begin position="383"/>
        <end position="392"/>
    </location>
</feature>
<dbReference type="AlphaFoldDB" id="A0A1C6WTV6"/>
<dbReference type="Proteomes" id="UP000220214">
    <property type="component" value="Chromosome 5"/>
</dbReference>
<dbReference type="Proteomes" id="UP000516480">
    <property type="component" value="Chromosome 5"/>
</dbReference>
<evidence type="ECO:0000313" key="6">
    <source>
        <dbReference type="EMBL" id="SCN23002.1"/>
    </source>
</evidence>
<feature type="region of interest" description="Disordered" evidence="1">
    <location>
        <begin position="150"/>
        <end position="392"/>
    </location>
</feature>
<dbReference type="EMBL" id="LT608141">
    <property type="protein sequence ID" value="SCL92972.1"/>
    <property type="molecule type" value="Genomic_DNA"/>
</dbReference>
<evidence type="ECO:0000256" key="2">
    <source>
        <dbReference type="SAM" id="Phobius"/>
    </source>
</evidence>
<organism evidence="4 9">
    <name type="scientific">Plasmodium berghei</name>
    <dbReference type="NCBI Taxonomy" id="5821"/>
    <lineage>
        <taxon>Eukaryota</taxon>
        <taxon>Sar</taxon>
        <taxon>Alveolata</taxon>
        <taxon>Apicomplexa</taxon>
        <taxon>Aconoidasida</taxon>
        <taxon>Haemosporida</taxon>
        <taxon>Plasmodiidae</taxon>
        <taxon>Plasmodium</taxon>
        <taxon>Plasmodium (Vinckeia)</taxon>
    </lineage>
</organism>
<reference evidence="7 9" key="1">
    <citation type="submission" date="2016-08" db="EMBL/GenBank/DDBJ databases">
        <authorList>
            <consortium name="Pathogen Informatics"/>
        </authorList>
    </citation>
    <scope>NUCLEOTIDE SEQUENCE [LARGE SCALE GENOMIC DNA]</scope>
    <source>
        <strain evidence="4 9">NK65 ny</strain>
        <strain evidence="6 8">NK65e</strain>
        <strain evidence="5 7">SP11 Antwerpcl1</strain>
    </source>
</reference>
<proteinExistence type="predicted"/>
<keyword evidence="2" id="KW-0812">Transmembrane</keyword>
<feature type="compositionally biased region" description="Basic and acidic residues" evidence="1">
    <location>
        <begin position="221"/>
        <end position="235"/>
    </location>
</feature>